<dbReference type="OrthoDB" id="2014755at2759"/>
<dbReference type="InterPro" id="IPR042971">
    <property type="entry name" value="LEA_SMP"/>
</dbReference>
<evidence type="ECO:0000313" key="4">
    <source>
        <dbReference type="EMBL" id="KAF8369660.1"/>
    </source>
</evidence>
<dbReference type="EMBL" id="JABCRI010000612">
    <property type="protein sequence ID" value="KAF8369660.1"/>
    <property type="molecule type" value="Genomic_DNA"/>
</dbReference>
<proteinExistence type="inferred from homology"/>
<dbReference type="AlphaFoldDB" id="A0A835CZM7"/>
<dbReference type="Proteomes" id="UP000655225">
    <property type="component" value="Unassembled WGS sequence"/>
</dbReference>
<protein>
    <recommendedName>
        <fullName evidence="3">SMP domain-containing protein</fullName>
    </recommendedName>
</protein>
<feature type="domain" description="SMP" evidence="3">
    <location>
        <begin position="7"/>
        <end position="65"/>
    </location>
</feature>
<evidence type="ECO:0000256" key="2">
    <source>
        <dbReference type="ARBA" id="ARBA00022737"/>
    </source>
</evidence>
<evidence type="ECO:0000256" key="1">
    <source>
        <dbReference type="ARBA" id="ARBA00010733"/>
    </source>
</evidence>
<keyword evidence="2" id="KW-0677">Repeat</keyword>
<evidence type="ECO:0000259" key="3">
    <source>
        <dbReference type="Pfam" id="PF04927"/>
    </source>
</evidence>
<dbReference type="PANTHER" id="PTHR31174:SF7">
    <property type="entry name" value="LATE EMBRYOGENESIS ABUNDANT PROTEIN 31-RELATED"/>
    <property type="match status" value="1"/>
</dbReference>
<comment type="similarity">
    <text evidence="1">Belongs to the LEA type SMP family.</text>
</comment>
<organism evidence="4 5">
    <name type="scientific">Tetracentron sinense</name>
    <name type="common">Spur-leaf</name>
    <dbReference type="NCBI Taxonomy" id="13715"/>
    <lineage>
        <taxon>Eukaryota</taxon>
        <taxon>Viridiplantae</taxon>
        <taxon>Streptophyta</taxon>
        <taxon>Embryophyta</taxon>
        <taxon>Tracheophyta</taxon>
        <taxon>Spermatophyta</taxon>
        <taxon>Magnoliopsida</taxon>
        <taxon>Trochodendrales</taxon>
        <taxon>Trochodendraceae</taxon>
        <taxon>Tetracentron</taxon>
    </lineage>
</organism>
<sequence length="66" mass="6930">MRDQDKTKLADVLNDARAKLPADKAATHEDAEGVVGAELTNNPNLTTYPGGVAEAVVAAARLNQEI</sequence>
<dbReference type="PANTHER" id="PTHR31174">
    <property type="entry name" value="SEED MATURATION FAMILY PROTEIN"/>
    <property type="match status" value="1"/>
</dbReference>
<accession>A0A835CZM7</accession>
<dbReference type="Pfam" id="PF04927">
    <property type="entry name" value="SMP"/>
    <property type="match status" value="1"/>
</dbReference>
<comment type="caution">
    <text evidence="4">The sequence shown here is derived from an EMBL/GenBank/DDBJ whole genome shotgun (WGS) entry which is preliminary data.</text>
</comment>
<dbReference type="InterPro" id="IPR007011">
    <property type="entry name" value="LEA_SMP_dom"/>
</dbReference>
<reference evidence="4 5" key="1">
    <citation type="submission" date="2020-04" db="EMBL/GenBank/DDBJ databases">
        <title>Plant Genome Project.</title>
        <authorList>
            <person name="Zhang R.-G."/>
        </authorList>
    </citation>
    <scope>NUCLEOTIDE SEQUENCE [LARGE SCALE GENOMIC DNA]</scope>
    <source>
        <strain evidence="4">YNK0</strain>
        <tissue evidence="4">Leaf</tissue>
    </source>
</reference>
<keyword evidence="5" id="KW-1185">Reference proteome</keyword>
<name>A0A835CZM7_TETSI</name>
<gene>
    <name evidence="4" type="ORF">HHK36_032315</name>
</gene>
<evidence type="ECO:0000313" key="5">
    <source>
        <dbReference type="Proteomes" id="UP000655225"/>
    </source>
</evidence>